<dbReference type="SMART" id="SM01381">
    <property type="entry name" value="7TM_GPCR_Srsx"/>
    <property type="match status" value="1"/>
</dbReference>
<keyword evidence="2" id="KW-1003">Cell membrane</keyword>
<evidence type="ECO:0000256" key="7">
    <source>
        <dbReference type="ARBA" id="ARBA00023170"/>
    </source>
</evidence>
<dbReference type="InterPro" id="IPR000276">
    <property type="entry name" value="GPCR_Rhodpsn"/>
</dbReference>
<evidence type="ECO:0000256" key="1">
    <source>
        <dbReference type="ARBA" id="ARBA00004651"/>
    </source>
</evidence>
<evidence type="ECO:0000313" key="10">
    <source>
        <dbReference type="Proteomes" id="UP000749559"/>
    </source>
</evidence>
<evidence type="ECO:0000256" key="6">
    <source>
        <dbReference type="ARBA" id="ARBA00023136"/>
    </source>
</evidence>
<dbReference type="OrthoDB" id="10044919at2759"/>
<dbReference type="PANTHER" id="PTHR24228:SF75">
    <property type="entry name" value="G-PROTEIN COUPLED RECEPTORS FAMILY 1 PROFILE DOMAIN-CONTAINING PROTEIN"/>
    <property type="match status" value="1"/>
</dbReference>
<dbReference type="Proteomes" id="UP000749559">
    <property type="component" value="Unassembled WGS sequence"/>
</dbReference>
<gene>
    <name evidence="9" type="ORF">OFUS_LOCUS3779</name>
</gene>
<dbReference type="Pfam" id="PF00001">
    <property type="entry name" value="7tm_1"/>
    <property type="match status" value="1"/>
</dbReference>
<proteinExistence type="predicted"/>
<keyword evidence="4" id="KW-1133">Transmembrane helix</keyword>
<accession>A0A8J1XL70</accession>
<organism evidence="9 10">
    <name type="scientific">Owenia fusiformis</name>
    <name type="common">Polychaete worm</name>
    <dbReference type="NCBI Taxonomy" id="6347"/>
    <lineage>
        <taxon>Eukaryota</taxon>
        <taxon>Metazoa</taxon>
        <taxon>Spiralia</taxon>
        <taxon>Lophotrochozoa</taxon>
        <taxon>Annelida</taxon>
        <taxon>Polychaeta</taxon>
        <taxon>Sedentaria</taxon>
        <taxon>Canalipalpata</taxon>
        <taxon>Sabellida</taxon>
        <taxon>Oweniida</taxon>
        <taxon>Oweniidae</taxon>
        <taxon>Owenia</taxon>
    </lineage>
</organism>
<keyword evidence="3" id="KW-0812">Transmembrane</keyword>
<reference evidence="9" key="1">
    <citation type="submission" date="2022-03" db="EMBL/GenBank/DDBJ databases">
        <authorList>
            <person name="Martin C."/>
        </authorList>
    </citation>
    <scope>NUCLEOTIDE SEQUENCE</scope>
</reference>
<dbReference type="AlphaFoldDB" id="A0A8J1XL70"/>
<dbReference type="EMBL" id="CAIIXF020000002">
    <property type="protein sequence ID" value="CAH1776622.1"/>
    <property type="molecule type" value="Genomic_DNA"/>
</dbReference>
<evidence type="ECO:0000256" key="2">
    <source>
        <dbReference type="ARBA" id="ARBA00022475"/>
    </source>
</evidence>
<dbReference type="SUPFAM" id="SSF81321">
    <property type="entry name" value="Family A G protein-coupled receptor-like"/>
    <property type="match status" value="1"/>
</dbReference>
<name>A0A8J1XL70_OWEFU</name>
<dbReference type="GO" id="GO:0005886">
    <property type="term" value="C:plasma membrane"/>
    <property type="evidence" value="ECO:0007669"/>
    <property type="project" value="UniProtKB-SubCell"/>
</dbReference>
<dbReference type="Gene3D" id="1.20.1070.10">
    <property type="entry name" value="Rhodopsin 7-helix transmembrane proteins"/>
    <property type="match status" value="1"/>
</dbReference>
<evidence type="ECO:0000256" key="8">
    <source>
        <dbReference type="ARBA" id="ARBA00023224"/>
    </source>
</evidence>
<keyword evidence="10" id="KW-1185">Reference proteome</keyword>
<sequence>DQIESMTNGTSPPEEYVHFLQTHPIETSILIAILLVLTTIGLIGNVLIIGAVSVTKGLRTITNVFVVNLAICDIILASWVNAFFAAGAFLGEKWFLDRKALCDVVSFFCLSACLCQLANVAAIAVNRYVCICRPSIYPKMYTKLNTAIMIIVIWVYSCWLNIGAFNGFGKFTYDKKMLGCIWDRNANRLFTVFFLLGVFVPVGIVAVIYALTFSKVYKSKKKVSDQNKNGTQTNMAKEIKLAKVLFGLFVVFLLMNLPYGLALIIDVGDIFPTVIWTLVVQLMHANGSGVNCFVYGFSNKAFSNGYKNFCWKILGICGVNRPAVGPISENVSQT</sequence>
<evidence type="ECO:0000256" key="3">
    <source>
        <dbReference type="ARBA" id="ARBA00022692"/>
    </source>
</evidence>
<feature type="non-terminal residue" evidence="9">
    <location>
        <position position="1"/>
    </location>
</feature>
<keyword evidence="8" id="KW-0807">Transducer</keyword>
<protein>
    <submittedName>
        <fullName evidence="9">Uncharacterized protein</fullName>
    </submittedName>
</protein>
<dbReference type="PANTHER" id="PTHR24228">
    <property type="entry name" value="B2 BRADYKININ RECEPTOR/ANGIOTENSIN II RECEPTOR"/>
    <property type="match status" value="1"/>
</dbReference>
<dbReference type="CDD" id="cd00637">
    <property type="entry name" value="7tm_classA_rhodopsin-like"/>
    <property type="match status" value="1"/>
</dbReference>
<evidence type="ECO:0000256" key="4">
    <source>
        <dbReference type="ARBA" id="ARBA00022989"/>
    </source>
</evidence>
<evidence type="ECO:0000256" key="5">
    <source>
        <dbReference type="ARBA" id="ARBA00023040"/>
    </source>
</evidence>
<dbReference type="PRINTS" id="PR00237">
    <property type="entry name" value="GPCRRHODOPSN"/>
</dbReference>
<dbReference type="InterPro" id="IPR017452">
    <property type="entry name" value="GPCR_Rhodpsn_7TM"/>
</dbReference>
<dbReference type="PROSITE" id="PS50262">
    <property type="entry name" value="G_PROTEIN_RECEP_F1_2"/>
    <property type="match status" value="1"/>
</dbReference>
<comment type="subcellular location">
    <subcellularLocation>
        <location evidence="1">Cell membrane</location>
        <topology evidence="1">Multi-pass membrane protein</topology>
    </subcellularLocation>
</comment>
<comment type="caution">
    <text evidence="9">The sequence shown here is derived from an EMBL/GenBank/DDBJ whole genome shotgun (WGS) entry which is preliminary data.</text>
</comment>
<evidence type="ECO:0000313" key="9">
    <source>
        <dbReference type="EMBL" id="CAH1776622.1"/>
    </source>
</evidence>
<keyword evidence="6" id="KW-0472">Membrane</keyword>
<dbReference type="GO" id="GO:0004930">
    <property type="term" value="F:G protein-coupled receptor activity"/>
    <property type="evidence" value="ECO:0007669"/>
    <property type="project" value="UniProtKB-KW"/>
</dbReference>
<keyword evidence="7" id="KW-0675">Receptor</keyword>
<keyword evidence="5" id="KW-0297">G-protein coupled receptor</keyword>